<dbReference type="Pfam" id="PF06267">
    <property type="entry name" value="DUF1028"/>
    <property type="match status" value="1"/>
</dbReference>
<protein>
    <submittedName>
        <fullName evidence="1">Fimbrial assembly protein FimA</fullName>
    </submittedName>
</protein>
<dbReference type="Proteomes" id="UP000077875">
    <property type="component" value="Chromosome"/>
</dbReference>
<gene>
    <name evidence="1" type="ORF">A5892_03480</name>
</gene>
<name>A0A172YBL7_9GAMM</name>
<dbReference type="RefSeq" id="WP_064121616.1">
    <property type="nucleotide sequence ID" value="NZ_CP015243.1"/>
</dbReference>
<dbReference type="PANTHER" id="PTHR39328:SF1">
    <property type="entry name" value="BLL2871 PROTEIN"/>
    <property type="match status" value="1"/>
</dbReference>
<dbReference type="STRING" id="376489.A5892_03480"/>
<reference evidence="1 2" key="1">
    <citation type="submission" date="2016-04" db="EMBL/GenBank/DDBJ databases">
        <title>Complete Genome Sequence of Halotalea alkalilenta IHB B 13600.</title>
        <authorList>
            <person name="Swarnkar M.K."/>
            <person name="Sharma A."/>
            <person name="Kaushal K."/>
            <person name="Soni R."/>
            <person name="Rana S."/>
            <person name="Singh A.K."/>
            <person name="Gulati A."/>
        </authorList>
    </citation>
    <scope>NUCLEOTIDE SEQUENCE [LARGE SCALE GENOMIC DNA]</scope>
    <source>
        <strain evidence="1 2">IHB B 13600</strain>
    </source>
</reference>
<proteinExistence type="predicted"/>
<dbReference type="AlphaFoldDB" id="A0A172YBL7"/>
<dbReference type="InterPro" id="IPR010430">
    <property type="entry name" value="DUF1028"/>
</dbReference>
<sequence length="223" mass="23261">MTFSIAARCAQTGELGCAVVSSSICVTSRCAFVSPDGAVLTQNVTQPALGIQALALLAEGLDPQRAIERLLQDEPYPQWRQLSVIDAHGRSAAFDGERALGVVGRSIGQDCLAAGNLLADAGVPQAMVNAFERSTGALAERLVVALEAGLAHGGEAGPVHSAGIKVARPGYAWPVVDLRVDWGDAPIAGVRELWTRYALEVEDYLTRANAPDAAPSYGVPGDD</sequence>
<evidence type="ECO:0000313" key="2">
    <source>
        <dbReference type="Proteomes" id="UP000077875"/>
    </source>
</evidence>
<organism evidence="1 2">
    <name type="scientific">Halotalea alkalilenta</name>
    <dbReference type="NCBI Taxonomy" id="376489"/>
    <lineage>
        <taxon>Bacteria</taxon>
        <taxon>Pseudomonadati</taxon>
        <taxon>Pseudomonadota</taxon>
        <taxon>Gammaproteobacteria</taxon>
        <taxon>Oceanospirillales</taxon>
        <taxon>Halomonadaceae</taxon>
        <taxon>Halotalea</taxon>
    </lineage>
</organism>
<dbReference type="PANTHER" id="PTHR39328">
    <property type="entry name" value="BLL2871 PROTEIN"/>
    <property type="match status" value="1"/>
</dbReference>
<dbReference type="Gene3D" id="3.60.20.10">
    <property type="entry name" value="Glutamine Phosphoribosylpyrophosphate, subunit 1, domain 1"/>
    <property type="match status" value="1"/>
</dbReference>
<evidence type="ECO:0000313" key="1">
    <source>
        <dbReference type="EMBL" id="ANF56639.1"/>
    </source>
</evidence>
<dbReference type="InterPro" id="IPR029055">
    <property type="entry name" value="Ntn_hydrolases_N"/>
</dbReference>
<accession>A0A172YBL7</accession>
<dbReference type="EMBL" id="CP015243">
    <property type="protein sequence ID" value="ANF56639.1"/>
    <property type="molecule type" value="Genomic_DNA"/>
</dbReference>
<keyword evidence="2" id="KW-1185">Reference proteome</keyword>
<dbReference type="SUPFAM" id="SSF56235">
    <property type="entry name" value="N-terminal nucleophile aminohydrolases (Ntn hydrolases)"/>
    <property type="match status" value="1"/>
</dbReference>
<dbReference type="KEGG" id="haa:A5892_03480"/>